<sequence length="813" mass="85694">MVEHTRTLGFKVAFAIGLGTMIAAGIFSLSGIAVFQIGSTAVLAFVLAAIVAGITAASYSEFASIYSENGGGYLFASRTFEDRDLLTYGIGMSLFLGYTGTTAFYLATMDEWFFRFLIPESFHFLPHGTFGVLTAILLGTLNARGTEESGTFQVVVTAAKVAVLLLFIGGMFASVGVGPALGEFAGSFEVEPISTISVAALAFITFFGFSAIAASAGEIIEPRKTVPRAIAASILTVTVLYAFVIVAMVNITNVADRLARSPDQILQLGETAMGAVAQAFIPVSIAGVPVGTYLIVAGAIFSMVSASNASILAASGIGSLMGRQGQAPRRLSYIHPTYGTPFWSTAAATGVIVALVLAFITLLGEHGALAPIQVGIETSVVGVSIAIEEFSLGLNALTGFATLNLLLPLAVVNGALVYSRRRYPDIERGFRVPGVPVVPALGIIANVALIYNLPPIGVAVGLLLTASLVAVYLIWGGAPDVEELFERVVPARSPIETNGDTAPASSETGVTEEDESDRFRILVPVGRLDRAVTHVKLAATLGQFYGNQPVIQVVNVTHVPEQTPSEMVVDDANGRVEQITDALADEEIGVDYSIEGHICRDIAFDILQTARDDEADLILMGYPEEHPQIAQEVEVEAPCDVLYANGFEDPTDLSTVNVGAGGGPHHEAALSLVNAMGKAGSELHIISVTPTGEGGTAEDTEETLSELADTASIEVHNISAGSVAEGLVSTAAENGGVLVIGATRTRNLKRWVFGSTPDRVIELAEDAGIPVIVYANETSLPQRIEDRFFPLYRYYKQLTTQRQPTGDDRVANQ</sequence>
<feature type="transmembrane region" description="Helical" evidence="6">
    <location>
        <begin position="396"/>
        <end position="418"/>
    </location>
</feature>
<organism evidence="7 8">
    <name type="scientific">Salinigranum rubrum</name>
    <dbReference type="NCBI Taxonomy" id="755307"/>
    <lineage>
        <taxon>Archaea</taxon>
        <taxon>Methanobacteriati</taxon>
        <taxon>Methanobacteriota</taxon>
        <taxon>Stenosarchaea group</taxon>
        <taxon>Halobacteria</taxon>
        <taxon>Halobacteriales</taxon>
        <taxon>Haloferacaceae</taxon>
        <taxon>Salinigranum</taxon>
    </lineage>
</organism>
<dbReference type="InterPro" id="IPR050367">
    <property type="entry name" value="APC_superfamily"/>
</dbReference>
<evidence type="ECO:0000256" key="3">
    <source>
        <dbReference type="ARBA" id="ARBA00022692"/>
    </source>
</evidence>
<dbReference type="Gene3D" id="3.40.50.12370">
    <property type="match status" value="1"/>
</dbReference>
<dbReference type="GO" id="GO:0005886">
    <property type="term" value="C:plasma membrane"/>
    <property type="evidence" value="ECO:0007669"/>
    <property type="project" value="UniProtKB-SubCell"/>
</dbReference>
<feature type="transmembrane region" description="Helical" evidence="6">
    <location>
        <begin position="229"/>
        <end position="251"/>
    </location>
</feature>
<name>A0A2I8VQA4_9EURY</name>
<feature type="transmembrane region" description="Helical" evidence="6">
    <location>
        <begin position="41"/>
        <end position="64"/>
    </location>
</feature>
<dbReference type="RefSeq" id="WP_103427796.1">
    <property type="nucleotide sequence ID" value="NZ_CP026310.1"/>
</dbReference>
<feature type="transmembrane region" description="Helical" evidence="6">
    <location>
        <begin position="85"/>
        <end position="107"/>
    </location>
</feature>
<dbReference type="OrthoDB" id="43026at2157"/>
<evidence type="ECO:0000256" key="2">
    <source>
        <dbReference type="ARBA" id="ARBA00022475"/>
    </source>
</evidence>
<proteinExistence type="predicted"/>
<evidence type="ECO:0000256" key="4">
    <source>
        <dbReference type="ARBA" id="ARBA00022989"/>
    </source>
</evidence>
<keyword evidence="3 6" id="KW-0812">Transmembrane</keyword>
<keyword evidence="2" id="KW-1003">Cell membrane</keyword>
<protein>
    <submittedName>
        <fullName evidence="7">Amino acid permease</fullName>
    </submittedName>
</protein>
<feature type="transmembrane region" description="Helical" evidence="6">
    <location>
        <begin position="12"/>
        <end position="35"/>
    </location>
</feature>
<accession>A0A2I8VQA4</accession>
<evidence type="ECO:0000256" key="6">
    <source>
        <dbReference type="SAM" id="Phobius"/>
    </source>
</evidence>
<feature type="transmembrane region" description="Helical" evidence="6">
    <location>
        <begin position="161"/>
        <end position="181"/>
    </location>
</feature>
<evidence type="ECO:0000313" key="8">
    <source>
        <dbReference type="Proteomes" id="UP000236584"/>
    </source>
</evidence>
<dbReference type="GO" id="GO:0022857">
    <property type="term" value="F:transmembrane transporter activity"/>
    <property type="evidence" value="ECO:0007669"/>
    <property type="project" value="InterPro"/>
</dbReference>
<comment type="subcellular location">
    <subcellularLocation>
        <location evidence="1">Cell membrane</location>
        <topology evidence="1">Multi-pass membrane protein</topology>
    </subcellularLocation>
</comment>
<geneLocation type="plasmid" evidence="7">
    <name>unnamed1</name>
</geneLocation>
<keyword evidence="7" id="KW-0614">Plasmid</keyword>
<dbReference type="Pfam" id="PF13520">
    <property type="entry name" value="AA_permease_2"/>
    <property type="match status" value="1"/>
</dbReference>
<keyword evidence="4 6" id="KW-1133">Transmembrane helix</keyword>
<evidence type="ECO:0000256" key="5">
    <source>
        <dbReference type="ARBA" id="ARBA00023136"/>
    </source>
</evidence>
<dbReference type="KEGG" id="srub:C2R22_21180"/>
<dbReference type="PANTHER" id="PTHR42770:SF11">
    <property type="entry name" value="INNER MEMBRANE TRANSPORT PROTEIN YBAT"/>
    <property type="match status" value="1"/>
</dbReference>
<dbReference type="AlphaFoldDB" id="A0A2I8VQA4"/>
<dbReference type="Gene3D" id="1.20.1740.10">
    <property type="entry name" value="Amino acid/polyamine transporter I"/>
    <property type="match status" value="1"/>
</dbReference>
<feature type="transmembrane region" description="Helical" evidence="6">
    <location>
        <begin position="430"/>
        <end position="450"/>
    </location>
</feature>
<gene>
    <name evidence="7" type="ORF">C2R22_21180</name>
</gene>
<feature type="transmembrane region" description="Helical" evidence="6">
    <location>
        <begin position="122"/>
        <end position="141"/>
    </location>
</feature>
<dbReference type="GeneID" id="35594662"/>
<keyword evidence="5 6" id="KW-0472">Membrane</keyword>
<dbReference type="InterPro" id="IPR002293">
    <property type="entry name" value="AA/rel_permease1"/>
</dbReference>
<dbReference type="EMBL" id="CP026310">
    <property type="protein sequence ID" value="AUV84107.1"/>
    <property type="molecule type" value="Genomic_DNA"/>
</dbReference>
<reference evidence="7 8" key="1">
    <citation type="submission" date="2018-01" db="EMBL/GenBank/DDBJ databases">
        <title>Complete genome sequence of Salinigranum rubrum GX10T, an extremely halophilic archaeon isolated from a marine solar saltern.</title>
        <authorList>
            <person name="Han S."/>
        </authorList>
    </citation>
    <scope>NUCLEOTIDE SEQUENCE [LARGE SCALE GENOMIC DNA]</scope>
    <source>
        <strain evidence="7 8">GX10</strain>
        <plasmid evidence="8">Plasmid unnamed1</plasmid>
    </source>
</reference>
<feature type="transmembrane region" description="Helical" evidence="6">
    <location>
        <begin position="456"/>
        <end position="475"/>
    </location>
</feature>
<dbReference type="Proteomes" id="UP000236584">
    <property type="component" value="Plasmid unnamed1"/>
</dbReference>
<keyword evidence="8" id="KW-1185">Reference proteome</keyword>
<dbReference type="PANTHER" id="PTHR42770">
    <property type="entry name" value="AMINO ACID TRANSPORTER-RELATED"/>
    <property type="match status" value="1"/>
</dbReference>
<evidence type="ECO:0000313" key="7">
    <source>
        <dbReference type="EMBL" id="AUV84107.1"/>
    </source>
</evidence>
<feature type="transmembrane region" description="Helical" evidence="6">
    <location>
        <begin position="193"/>
        <end position="217"/>
    </location>
</feature>
<evidence type="ECO:0000256" key="1">
    <source>
        <dbReference type="ARBA" id="ARBA00004651"/>
    </source>
</evidence>
<dbReference type="CDD" id="cd00293">
    <property type="entry name" value="USP-like"/>
    <property type="match status" value="1"/>
</dbReference>
<dbReference type="SUPFAM" id="SSF52402">
    <property type="entry name" value="Adenine nucleotide alpha hydrolases-like"/>
    <property type="match status" value="2"/>
</dbReference>
<feature type="transmembrane region" description="Helical" evidence="6">
    <location>
        <begin position="342"/>
        <end position="363"/>
    </location>
</feature>